<organism evidence="11 12">
    <name type="scientific">Linum trigynum</name>
    <dbReference type="NCBI Taxonomy" id="586398"/>
    <lineage>
        <taxon>Eukaryota</taxon>
        <taxon>Viridiplantae</taxon>
        <taxon>Streptophyta</taxon>
        <taxon>Embryophyta</taxon>
        <taxon>Tracheophyta</taxon>
        <taxon>Spermatophyta</taxon>
        <taxon>Magnoliopsida</taxon>
        <taxon>eudicotyledons</taxon>
        <taxon>Gunneridae</taxon>
        <taxon>Pentapetalae</taxon>
        <taxon>rosids</taxon>
        <taxon>fabids</taxon>
        <taxon>Malpighiales</taxon>
        <taxon>Linaceae</taxon>
        <taxon>Linum</taxon>
    </lineage>
</organism>
<evidence type="ECO:0000256" key="9">
    <source>
        <dbReference type="SAM" id="SignalP"/>
    </source>
</evidence>
<dbReference type="GO" id="GO:0005524">
    <property type="term" value="F:ATP binding"/>
    <property type="evidence" value="ECO:0007669"/>
    <property type="project" value="UniProtKB-KW"/>
</dbReference>
<feature type="region of interest" description="Disordered" evidence="7">
    <location>
        <begin position="457"/>
        <end position="476"/>
    </location>
</feature>
<evidence type="ECO:0000256" key="2">
    <source>
        <dbReference type="ARBA" id="ARBA00022614"/>
    </source>
</evidence>
<dbReference type="FunFam" id="3.80.10.10:FF:000383">
    <property type="entry name" value="Leucine-rich repeat receptor protein kinase EMS1"/>
    <property type="match status" value="2"/>
</dbReference>
<dbReference type="Gene3D" id="1.10.510.10">
    <property type="entry name" value="Transferase(Phosphotransferase) domain 1"/>
    <property type="match status" value="1"/>
</dbReference>
<protein>
    <recommendedName>
        <fullName evidence="10">Protein kinase domain-containing protein</fullName>
    </recommendedName>
</protein>
<dbReference type="Pfam" id="PF07714">
    <property type="entry name" value="PK_Tyr_Ser-Thr"/>
    <property type="match status" value="1"/>
</dbReference>
<evidence type="ECO:0000313" key="12">
    <source>
        <dbReference type="Proteomes" id="UP001497516"/>
    </source>
</evidence>
<evidence type="ECO:0000313" key="11">
    <source>
        <dbReference type="EMBL" id="CAL1384226.1"/>
    </source>
</evidence>
<dbReference type="InterPro" id="IPR050647">
    <property type="entry name" value="Plant_LRR-RLKs"/>
</dbReference>
<accession>A0AAV2EE42</accession>
<proteinExistence type="predicted"/>
<keyword evidence="3" id="KW-0677">Repeat</keyword>
<evidence type="ECO:0000256" key="6">
    <source>
        <dbReference type="ARBA" id="ARBA00023180"/>
    </source>
</evidence>
<dbReference type="GO" id="GO:0016020">
    <property type="term" value="C:membrane"/>
    <property type="evidence" value="ECO:0007669"/>
    <property type="project" value="UniProtKB-SubCell"/>
</dbReference>
<dbReference type="SUPFAM" id="SSF56112">
    <property type="entry name" value="Protein kinase-like (PK-like)"/>
    <property type="match status" value="1"/>
</dbReference>
<dbReference type="SMART" id="SM00369">
    <property type="entry name" value="LRR_TYP"/>
    <property type="match status" value="6"/>
</dbReference>
<dbReference type="InterPro" id="IPR011009">
    <property type="entry name" value="Kinase-like_dom_sf"/>
</dbReference>
<keyword evidence="5" id="KW-0067">ATP-binding</keyword>
<feature type="domain" description="Protein kinase" evidence="10">
    <location>
        <begin position="505"/>
        <end position="793"/>
    </location>
</feature>
<keyword evidence="8" id="KW-0472">Membrane</keyword>
<dbReference type="GO" id="GO:0004674">
    <property type="term" value="F:protein serine/threonine kinase activity"/>
    <property type="evidence" value="ECO:0007669"/>
    <property type="project" value="UniProtKB-EC"/>
</dbReference>
<dbReference type="PROSITE" id="PS50011">
    <property type="entry name" value="PROTEIN_KINASE_DOM"/>
    <property type="match status" value="1"/>
</dbReference>
<dbReference type="PANTHER" id="PTHR48056">
    <property type="entry name" value="LRR RECEPTOR-LIKE SERINE/THREONINE-PROTEIN KINASE-RELATED"/>
    <property type="match status" value="1"/>
</dbReference>
<keyword evidence="4" id="KW-0547">Nucleotide-binding</keyword>
<keyword evidence="9" id="KW-0732">Signal</keyword>
<comment type="subcellular location">
    <subcellularLocation>
        <location evidence="1">Membrane</location>
        <topology evidence="1">Single-pass membrane protein</topology>
    </subcellularLocation>
</comment>
<evidence type="ECO:0000256" key="5">
    <source>
        <dbReference type="ARBA" id="ARBA00022840"/>
    </source>
</evidence>
<dbReference type="AlphaFoldDB" id="A0AAV2EE42"/>
<feature type="chain" id="PRO_5043415995" description="Protein kinase domain-containing protein" evidence="9">
    <location>
        <begin position="25"/>
        <end position="880"/>
    </location>
</feature>
<gene>
    <name evidence="11" type="ORF">LTRI10_LOCUS25448</name>
</gene>
<dbReference type="InterPro" id="IPR003591">
    <property type="entry name" value="Leu-rich_rpt_typical-subtyp"/>
</dbReference>
<keyword evidence="8" id="KW-1133">Transmembrane helix</keyword>
<sequence>MEECRRGLLRLVLLIWVLIRCAAAQQRSVLLGSPVEWRALIDLRGSLGIRSSDWPIKSDPCGNWKGVQCGGDGRVTGINVSGFRRTRVGRLKPGFFVDAMANFTSLEVFNSSGFALPGSIPGWFGSQFGSSLRVLDLRASSVTGPIPATLGELTQLNALYLSENQLAGALPSTLGQLSRMSILDLSRNLLTGSIPSSLASLRNLSSLNLSSNYLSGSIPPGFGNISMLESLDLSDNSLAGSIPDDFGALSQLVDLDLSKNSLSGSLPDGLSKLNNLQKMVISSNQLDGRLPSALFALPDLQIVDVSGNNFTCDVQSINFNGNAAGSAALNLSNNLLYGALSSQFDNSSSVDLSGNYIQGKVVNGGRTPRNVVLSLNCLEAVPDQRSLEDCRMFYSRRGLSFDEFGAPLPSAEINPQRTRSKQWIYILVGVVGAIGFILVLAIVMVLFLRKFDRSRSSLRGSANVGPVPEGDNNNDPPSAAKDLALISGIGESFTYEQLSNLTSEFTDKNLIKHGHSGDLFQGFLEGDSPIVVKRIDSRSAKKELVELEFFSKYSHARLVPLLGHCLENENEKFLVYKYLVNGDLASSLHKVSNVDEEDHLKSLDWITRLKIATGAAEGLCYLHHECNPPVVHRDVQASSILLDDKFEVRLGSLSSVHVQEGPESHHNKIITRFLRKQISSEAGGSSGGLMATCAHDVYGFGKVLLELVTGKLGISNKSDDATIRDWLDQTLPYISIYDKELVTKIVDPSMMVDEDLLEEVWAMAIIARSCLNPKPSKRPPMKYILKALENPMKVVRADSYGSGRLRTTSSRRSSWSSAFFGSWRHSSSENAVAVGGSKQPVRIGFHNSGGIGYSKRLSNEIFPEPLEIQDIERQEPDFEH</sequence>
<dbReference type="SUPFAM" id="SSF52058">
    <property type="entry name" value="L domain-like"/>
    <property type="match status" value="1"/>
</dbReference>
<dbReference type="FunFam" id="3.30.200.20:FF:000433">
    <property type="entry name" value="Predicted protein"/>
    <property type="match status" value="1"/>
</dbReference>
<evidence type="ECO:0000256" key="4">
    <source>
        <dbReference type="ARBA" id="ARBA00022741"/>
    </source>
</evidence>
<dbReference type="GO" id="GO:0033612">
    <property type="term" value="F:receptor serine/threonine kinase binding"/>
    <property type="evidence" value="ECO:0007669"/>
    <property type="project" value="TreeGrafter"/>
</dbReference>
<name>A0AAV2EE42_9ROSI</name>
<evidence type="ECO:0000256" key="8">
    <source>
        <dbReference type="SAM" id="Phobius"/>
    </source>
</evidence>
<dbReference type="FunFam" id="1.10.510.10:FF:000448">
    <property type="entry name" value="Putative LRR receptor-like serine/threonine-protein kinase"/>
    <property type="match status" value="1"/>
</dbReference>
<dbReference type="PRINTS" id="PR00019">
    <property type="entry name" value="LEURICHRPT"/>
</dbReference>
<dbReference type="InterPro" id="IPR032675">
    <property type="entry name" value="LRR_dom_sf"/>
</dbReference>
<feature type="signal peptide" evidence="9">
    <location>
        <begin position="1"/>
        <end position="24"/>
    </location>
</feature>
<dbReference type="Pfam" id="PF23598">
    <property type="entry name" value="LRR_14"/>
    <property type="match status" value="1"/>
</dbReference>
<dbReference type="Proteomes" id="UP001497516">
    <property type="component" value="Chromosome 4"/>
</dbReference>
<evidence type="ECO:0000256" key="3">
    <source>
        <dbReference type="ARBA" id="ARBA00022737"/>
    </source>
</evidence>
<dbReference type="InterPro" id="IPR000719">
    <property type="entry name" value="Prot_kinase_dom"/>
</dbReference>
<dbReference type="Gene3D" id="3.30.200.20">
    <property type="entry name" value="Phosphorylase Kinase, domain 1"/>
    <property type="match status" value="1"/>
</dbReference>
<reference evidence="11 12" key="1">
    <citation type="submission" date="2024-04" db="EMBL/GenBank/DDBJ databases">
        <authorList>
            <person name="Fracassetti M."/>
        </authorList>
    </citation>
    <scope>NUCLEOTIDE SEQUENCE [LARGE SCALE GENOMIC DNA]</scope>
</reference>
<keyword evidence="2" id="KW-0433">Leucine-rich repeat</keyword>
<dbReference type="InterPro" id="IPR001245">
    <property type="entry name" value="Ser-Thr/Tyr_kinase_cat_dom"/>
</dbReference>
<keyword evidence="12" id="KW-1185">Reference proteome</keyword>
<keyword evidence="8" id="KW-0812">Transmembrane</keyword>
<evidence type="ECO:0000256" key="1">
    <source>
        <dbReference type="ARBA" id="ARBA00004167"/>
    </source>
</evidence>
<keyword evidence="6" id="KW-0325">Glycoprotein</keyword>
<dbReference type="InterPro" id="IPR055414">
    <property type="entry name" value="LRR_R13L4/SHOC2-like"/>
</dbReference>
<dbReference type="PANTHER" id="PTHR48056:SF81">
    <property type="entry name" value="RECEPTOR PROTEIN-TYROSINE KINASE CEPR1"/>
    <property type="match status" value="1"/>
</dbReference>
<dbReference type="Gene3D" id="3.80.10.10">
    <property type="entry name" value="Ribonuclease Inhibitor"/>
    <property type="match status" value="2"/>
</dbReference>
<dbReference type="EMBL" id="OZ034817">
    <property type="protein sequence ID" value="CAL1384226.1"/>
    <property type="molecule type" value="Genomic_DNA"/>
</dbReference>
<evidence type="ECO:0000256" key="7">
    <source>
        <dbReference type="SAM" id="MobiDB-lite"/>
    </source>
</evidence>
<evidence type="ECO:0000259" key="10">
    <source>
        <dbReference type="PROSITE" id="PS50011"/>
    </source>
</evidence>
<feature type="transmembrane region" description="Helical" evidence="8">
    <location>
        <begin position="423"/>
        <end position="448"/>
    </location>
</feature>